<dbReference type="RefSeq" id="WP_378174354.1">
    <property type="nucleotide sequence ID" value="NZ_JBHTCR010000002.1"/>
</dbReference>
<sequence>MKTPIIQRYPPELAEKLEEIKTDIKERMEEPNFDFMEVEEIFQEYGVEPDYIFEVLNEIT</sequence>
<evidence type="ECO:0000313" key="1">
    <source>
        <dbReference type="EMBL" id="MFC7345962.1"/>
    </source>
</evidence>
<reference evidence="2" key="1">
    <citation type="journal article" date="2019" name="Int. J. Syst. Evol. Microbiol.">
        <title>The Global Catalogue of Microorganisms (GCM) 10K type strain sequencing project: providing services to taxonomists for standard genome sequencing and annotation.</title>
        <authorList>
            <consortium name="The Broad Institute Genomics Platform"/>
            <consortium name="The Broad Institute Genome Sequencing Center for Infectious Disease"/>
            <person name="Wu L."/>
            <person name="Ma J."/>
        </authorList>
    </citation>
    <scope>NUCLEOTIDE SEQUENCE [LARGE SCALE GENOMIC DNA]</scope>
    <source>
        <strain evidence="2">CCUG 54781</strain>
    </source>
</reference>
<protein>
    <submittedName>
        <fullName evidence="1">Uncharacterized protein</fullName>
    </submittedName>
</protein>
<dbReference type="EMBL" id="JBHTCR010000002">
    <property type="protein sequence ID" value="MFC7345962.1"/>
    <property type="molecule type" value="Genomic_DNA"/>
</dbReference>
<name>A0ABW2LXQ5_9FLAO</name>
<organism evidence="1 2">
    <name type="scientific">Chryseobacterium zhengzhouense</name>
    <dbReference type="NCBI Taxonomy" id="1636086"/>
    <lineage>
        <taxon>Bacteria</taxon>
        <taxon>Pseudomonadati</taxon>
        <taxon>Bacteroidota</taxon>
        <taxon>Flavobacteriia</taxon>
        <taxon>Flavobacteriales</taxon>
        <taxon>Weeksellaceae</taxon>
        <taxon>Chryseobacterium group</taxon>
        <taxon>Chryseobacterium</taxon>
    </lineage>
</organism>
<dbReference type="Proteomes" id="UP001596550">
    <property type="component" value="Unassembled WGS sequence"/>
</dbReference>
<comment type="caution">
    <text evidence="1">The sequence shown here is derived from an EMBL/GenBank/DDBJ whole genome shotgun (WGS) entry which is preliminary data.</text>
</comment>
<proteinExistence type="predicted"/>
<accession>A0ABW2LXQ5</accession>
<evidence type="ECO:0000313" key="2">
    <source>
        <dbReference type="Proteomes" id="UP001596550"/>
    </source>
</evidence>
<gene>
    <name evidence="1" type="ORF">ACFQO9_04425</name>
</gene>
<keyword evidence="2" id="KW-1185">Reference proteome</keyword>